<reference evidence="2 4" key="1">
    <citation type="submission" date="2016-12" db="EMBL/GenBank/DDBJ databases">
        <title>Clostridium tepidum sp. nov., a close relative of Clostridium sporogenes and Clostridium botulinum Group I.</title>
        <authorList>
            <person name="Dobritsa A.P."/>
            <person name="Kutumbaka K.K."/>
            <person name="Werner K."/>
            <person name="Wiedmann M."/>
            <person name="Asmus A."/>
            <person name="Samadpour M."/>
        </authorList>
    </citation>
    <scope>NUCLEOTIDE SEQUENCE [LARGE SCALE GENOMIC DNA]</scope>
    <source>
        <strain evidence="2 4">IEH 97212</strain>
    </source>
</reference>
<dbReference type="Proteomes" id="UP000190256">
    <property type="component" value="Unassembled WGS sequence"/>
</dbReference>
<keyword evidence="3" id="KW-1185">Reference proteome</keyword>
<evidence type="ECO:0000313" key="1">
    <source>
        <dbReference type="EMBL" id="OOO61971.1"/>
    </source>
</evidence>
<dbReference type="AlphaFoldDB" id="A0A1S9IA82"/>
<evidence type="ECO:0000313" key="2">
    <source>
        <dbReference type="EMBL" id="OOO67132.1"/>
    </source>
</evidence>
<dbReference type="OrthoDB" id="2085013at2"/>
<gene>
    <name evidence="1" type="ORF">BS637_09195</name>
    <name evidence="2" type="ORF">BS638_06275</name>
</gene>
<dbReference type="EMBL" id="MRAE01000011">
    <property type="protein sequence ID" value="OOO67132.1"/>
    <property type="molecule type" value="Genomic_DNA"/>
</dbReference>
<dbReference type="Proteomes" id="UP000190206">
    <property type="component" value="Unassembled WGS sequence"/>
</dbReference>
<name>A0A1S9IA82_9CLOT</name>
<comment type="caution">
    <text evidence="2">The sequence shown here is derived from an EMBL/GenBank/DDBJ whole genome shotgun (WGS) entry which is preliminary data.</text>
</comment>
<accession>A0A1S9IA82</accession>
<sequence length="99" mass="11149">MGIMKFLVLSIISEALWEGTKMFWQNGKLNIDRIGALIFSEVLCLTTGMDFLKELEININVPYLGMIFTGFLISRGANFMHDLISSTAMVKDNIKNNSI</sequence>
<protein>
    <submittedName>
        <fullName evidence="2">Uncharacterized protein</fullName>
    </submittedName>
</protein>
<dbReference type="EMBL" id="MRAD01000008">
    <property type="protein sequence ID" value="OOO61971.1"/>
    <property type="molecule type" value="Genomic_DNA"/>
</dbReference>
<proteinExistence type="predicted"/>
<dbReference type="RefSeq" id="WP_078024442.1">
    <property type="nucleotide sequence ID" value="NZ_JADPGM010000007.1"/>
</dbReference>
<evidence type="ECO:0000313" key="3">
    <source>
        <dbReference type="Proteomes" id="UP000190206"/>
    </source>
</evidence>
<organism evidence="2 4">
    <name type="scientific">Clostridium tepidum</name>
    <dbReference type="NCBI Taxonomy" id="1962263"/>
    <lineage>
        <taxon>Bacteria</taxon>
        <taxon>Bacillati</taxon>
        <taxon>Bacillota</taxon>
        <taxon>Clostridia</taxon>
        <taxon>Eubacteriales</taxon>
        <taxon>Clostridiaceae</taxon>
        <taxon>Clostridium</taxon>
    </lineage>
</organism>
<evidence type="ECO:0000313" key="4">
    <source>
        <dbReference type="Proteomes" id="UP000190256"/>
    </source>
</evidence>
<reference evidence="1 3" key="2">
    <citation type="submission" date="2016-12" db="EMBL/GenBank/DDBJ databases">
        <title>Clostridium tepidum sp. nov., a close relative of Clostridium sporogenes and Clostridium botulinum Group I.</title>
        <authorList>
            <person name="Dobritsa A.P."/>
            <person name="Kutumbaka K."/>
            <person name="Werner K."/>
            <person name="Samadpour M."/>
        </authorList>
    </citation>
    <scope>NUCLEOTIDE SEQUENCE [LARGE SCALE GENOMIC DNA]</scope>
    <source>
        <strain evidence="1 3">PE</strain>
    </source>
</reference>